<dbReference type="SUPFAM" id="SSF55120">
    <property type="entry name" value="Pseudouridine synthase"/>
    <property type="match status" value="1"/>
</dbReference>
<gene>
    <name evidence="4" type="ORF">WICANDRAFT_31594</name>
</gene>
<dbReference type="EC" id="5.4.99.-" evidence="2"/>
<dbReference type="PANTHER" id="PTHR21600:SF42">
    <property type="entry name" value="TRNA PSEUDOURIDINE(31) SYNTHASE"/>
    <property type="match status" value="1"/>
</dbReference>
<dbReference type="Proteomes" id="UP000094112">
    <property type="component" value="Unassembled WGS sequence"/>
</dbReference>
<dbReference type="GO" id="GO:0003723">
    <property type="term" value="F:RNA binding"/>
    <property type="evidence" value="ECO:0007669"/>
    <property type="project" value="InterPro"/>
</dbReference>
<evidence type="ECO:0000256" key="1">
    <source>
        <dbReference type="PIRSR" id="PIRSR606225-1"/>
    </source>
</evidence>
<dbReference type="InterPro" id="IPR006224">
    <property type="entry name" value="PsdUridine_synth_RluA-like_CS"/>
</dbReference>
<dbReference type="PANTHER" id="PTHR21600">
    <property type="entry name" value="MITOCHONDRIAL RNA PSEUDOURIDINE SYNTHASE"/>
    <property type="match status" value="1"/>
</dbReference>
<comment type="function">
    <text evidence="2">Responsible for synthesis of pseudouridine from uracil.</text>
</comment>
<dbReference type="InterPro" id="IPR006145">
    <property type="entry name" value="PsdUridine_synth_RsuA/RluA"/>
</dbReference>
<dbReference type="AlphaFoldDB" id="A0A1E3P224"/>
<dbReference type="InterPro" id="IPR006225">
    <property type="entry name" value="PsdUridine_synth_RluC/D"/>
</dbReference>
<dbReference type="CDD" id="cd02557">
    <property type="entry name" value="PseudoU_synth_ScRIB2"/>
    <property type="match status" value="1"/>
</dbReference>
<reference evidence="4 5" key="1">
    <citation type="journal article" date="2016" name="Proc. Natl. Acad. Sci. U.S.A.">
        <title>Comparative genomics of biotechnologically important yeasts.</title>
        <authorList>
            <person name="Riley R."/>
            <person name="Haridas S."/>
            <person name="Wolfe K.H."/>
            <person name="Lopes M.R."/>
            <person name="Hittinger C.T."/>
            <person name="Goeker M."/>
            <person name="Salamov A.A."/>
            <person name="Wisecaver J.H."/>
            <person name="Long T.M."/>
            <person name="Calvey C.H."/>
            <person name="Aerts A.L."/>
            <person name="Barry K.W."/>
            <person name="Choi C."/>
            <person name="Clum A."/>
            <person name="Coughlan A.Y."/>
            <person name="Deshpande S."/>
            <person name="Douglass A.P."/>
            <person name="Hanson S.J."/>
            <person name="Klenk H.-P."/>
            <person name="LaButti K.M."/>
            <person name="Lapidus A."/>
            <person name="Lindquist E.A."/>
            <person name="Lipzen A.M."/>
            <person name="Meier-Kolthoff J.P."/>
            <person name="Ohm R.A."/>
            <person name="Otillar R.P."/>
            <person name="Pangilinan J.L."/>
            <person name="Peng Y."/>
            <person name="Rokas A."/>
            <person name="Rosa C.A."/>
            <person name="Scheuner C."/>
            <person name="Sibirny A.A."/>
            <person name="Slot J.C."/>
            <person name="Stielow J.B."/>
            <person name="Sun H."/>
            <person name="Kurtzman C.P."/>
            <person name="Blackwell M."/>
            <person name="Grigoriev I.V."/>
            <person name="Jeffries T.W."/>
        </authorList>
    </citation>
    <scope>NUCLEOTIDE SEQUENCE [LARGE SCALE GENOMIC DNA]</scope>
    <source>
        <strain evidence="5">ATCC 58044 / CBS 1984 / NCYC 433 / NRRL Y-366-8</strain>
    </source>
</reference>
<dbReference type="NCBIfam" id="TIGR00005">
    <property type="entry name" value="rluA_subfam"/>
    <property type="match status" value="1"/>
</dbReference>
<dbReference type="InterPro" id="IPR050188">
    <property type="entry name" value="RluA_PseudoU_synthase"/>
</dbReference>
<comment type="catalytic activity">
    <reaction evidence="2">
        <text>a uridine in RNA = a pseudouridine in RNA</text>
        <dbReference type="Rhea" id="RHEA:48348"/>
        <dbReference type="Rhea" id="RHEA-COMP:12068"/>
        <dbReference type="Rhea" id="RHEA-COMP:12069"/>
        <dbReference type="ChEBI" id="CHEBI:65314"/>
        <dbReference type="ChEBI" id="CHEBI:65315"/>
    </reaction>
</comment>
<dbReference type="Gene3D" id="3.30.2350.10">
    <property type="entry name" value="Pseudouridine synthase"/>
    <property type="match status" value="1"/>
</dbReference>
<dbReference type="GO" id="GO:0000455">
    <property type="term" value="P:enzyme-directed rRNA pseudouridine synthesis"/>
    <property type="evidence" value="ECO:0007669"/>
    <property type="project" value="TreeGrafter"/>
</dbReference>
<evidence type="ECO:0000313" key="4">
    <source>
        <dbReference type="EMBL" id="ODQ58947.1"/>
    </source>
</evidence>
<dbReference type="Pfam" id="PF00849">
    <property type="entry name" value="PseudoU_synth_2"/>
    <property type="match status" value="1"/>
</dbReference>
<accession>A0A1E3P224</accession>
<protein>
    <recommendedName>
        <fullName evidence="2">Pseudouridine synthase</fullName>
        <ecNumber evidence="2">5.4.99.-</ecNumber>
    </recommendedName>
</protein>
<evidence type="ECO:0000313" key="5">
    <source>
        <dbReference type="Proteomes" id="UP000094112"/>
    </source>
</evidence>
<dbReference type="InterPro" id="IPR020103">
    <property type="entry name" value="PsdUridine_synth_cat_dom_sf"/>
</dbReference>
<dbReference type="STRING" id="683960.A0A1E3P224"/>
<dbReference type="PROSITE" id="PS01129">
    <property type="entry name" value="PSI_RLU"/>
    <property type="match status" value="1"/>
</dbReference>
<name>A0A1E3P224_WICAA</name>
<feature type="active site" evidence="1">
    <location>
        <position position="152"/>
    </location>
</feature>
<dbReference type="RefSeq" id="XP_019038154.1">
    <property type="nucleotide sequence ID" value="XM_019181854.1"/>
</dbReference>
<dbReference type="OrthoDB" id="424794at2759"/>
<comment type="similarity">
    <text evidence="2">Belongs to the pseudouridine synthase RluA family.</text>
</comment>
<evidence type="ECO:0000256" key="2">
    <source>
        <dbReference type="RuleBase" id="RU362028"/>
    </source>
</evidence>
<dbReference type="GeneID" id="30199100"/>
<keyword evidence="2" id="KW-0413">Isomerase</keyword>
<sequence length="355" mass="40595">MIPKFFIENGLRKVVPYYQVNSTFAKGHWLGKRVIDLLSSEFRVRPKEYYEKQINDGDVYILRNGAKISGPSLMDLVLKNKDKLETRSHKHEANVPDFNEISVLHQDEGMIVVNKPSGIPVHPTGRFYYNSVTEVVKLQENIPDLFPCYRLDRLTSGVLVLCKSSEMAGKFQKRIRESTMAKEYLARVKGKFPQQVIECNEPVANIVPKKGFTYGTGVKKEALTIFEGLKYNSELDESIVLCKPVTGRTHQIRIHLNLLGFPIPNDPLYGPSASSIRQSITASKNVTEEQFDQLVKEFNADYKSLATNHFCEECGYQVFSDENPKDLIIYLHAYKYYANDGEWKFEAPPPEWANI</sequence>
<keyword evidence="5" id="KW-1185">Reference proteome</keyword>
<dbReference type="GO" id="GO:0009982">
    <property type="term" value="F:pseudouridine synthase activity"/>
    <property type="evidence" value="ECO:0007669"/>
    <property type="project" value="InterPro"/>
</dbReference>
<evidence type="ECO:0000259" key="3">
    <source>
        <dbReference type="Pfam" id="PF00849"/>
    </source>
</evidence>
<dbReference type="EMBL" id="KV454211">
    <property type="protein sequence ID" value="ODQ58947.1"/>
    <property type="molecule type" value="Genomic_DNA"/>
</dbReference>
<feature type="domain" description="Pseudouridine synthase RsuA/RluA-like" evidence="3">
    <location>
        <begin position="110"/>
        <end position="257"/>
    </location>
</feature>
<organism evidence="4 5">
    <name type="scientific">Wickerhamomyces anomalus (strain ATCC 58044 / CBS 1984 / NCYC 433 / NRRL Y-366-8)</name>
    <name type="common">Yeast</name>
    <name type="synonym">Hansenula anomala</name>
    <dbReference type="NCBI Taxonomy" id="683960"/>
    <lineage>
        <taxon>Eukaryota</taxon>
        <taxon>Fungi</taxon>
        <taxon>Dikarya</taxon>
        <taxon>Ascomycota</taxon>
        <taxon>Saccharomycotina</taxon>
        <taxon>Saccharomycetes</taxon>
        <taxon>Phaffomycetales</taxon>
        <taxon>Wickerhamomycetaceae</taxon>
        <taxon>Wickerhamomyces</taxon>
    </lineage>
</organism>
<proteinExistence type="inferred from homology"/>